<evidence type="ECO:0000313" key="2">
    <source>
        <dbReference type="Proteomes" id="UP001064048"/>
    </source>
</evidence>
<gene>
    <name evidence="1" type="ORF">MSG28_002300</name>
</gene>
<reference evidence="1 2" key="1">
    <citation type="journal article" date="2022" name="Genome Biol. Evol.">
        <title>The Spruce Budworm Genome: Reconstructing the Evolutionary History of Antifreeze Proteins.</title>
        <authorList>
            <person name="Beliveau C."/>
            <person name="Gagne P."/>
            <person name="Picq S."/>
            <person name="Vernygora O."/>
            <person name="Keeling C.I."/>
            <person name="Pinkney K."/>
            <person name="Doucet D."/>
            <person name="Wen F."/>
            <person name="Johnston J.S."/>
            <person name="Maaroufi H."/>
            <person name="Boyle B."/>
            <person name="Laroche J."/>
            <person name="Dewar K."/>
            <person name="Juretic N."/>
            <person name="Blackburn G."/>
            <person name="Nisole A."/>
            <person name="Brunet B."/>
            <person name="Brandao M."/>
            <person name="Lumley L."/>
            <person name="Duan J."/>
            <person name="Quan G."/>
            <person name="Lucarotti C.J."/>
            <person name="Roe A.D."/>
            <person name="Sperling F.A.H."/>
            <person name="Levesque R.C."/>
            <person name="Cusson M."/>
        </authorList>
    </citation>
    <scope>NUCLEOTIDE SEQUENCE [LARGE SCALE GENOMIC DNA]</scope>
    <source>
        <strain evidence="1">Glfc:IPQL:Cfum</strain>
    </source>
</reference>
<keyword evidence="2" id="KW-1185">Reference proteome</keyword>
<accession>A0ACC0JVF7</accession>
<dbReference type="Proteomes" id="UP001064048">
    <property type="component" value="Chromosome 3"/>
</dbReference>
<comment type="caution">
    <text evidence="1">The sequence shown here is derived from an EMBL/GenBank/DDBJ whole genome shotgun (WGS) entry which is preliminary data.</text>
</comment>
<proteinExistence type="predicted"/>
<sequence length="70" mass="7589">MLGKLPRPWIVDDAKDDGYTALHLAALNNLAKVRYNAGQAAAALDSGRRKGRRLYGAASGRAQQPRRGEI</sequence>
<organism evidence="1 2">
    <name type="scientific">Choristoneura fumiferana</name>
    <name type="common">Spruce budworm moth</name>
    <name type="synonym">Archips fumiferana</name>
    <dbReference type="NCBI Taxonomy" id="7141"/>
    <lineage>
        <taxon>Eukaryota</taxon>
        <taxon>Metazoa</taxon>
        <taxon>Ecdysozoa</taxon>
        <taxon>Arthropoda</taxon>
        <taxon>Hexapoda</taxon>
        <taxon>Insecta</taxon>
        <taxon>Pterygota</taxon>
        <taxon>Neoptera</taxon>
        <taxon>Endopterygota</taxon>
        <taxon>Lepidoptera</taxon>
        <taxon>Glossata</taxon>
        <taxon>Ditrysia</taxon>
        <taxon>Tortricoidea</taxon>
        <taxon>Tortricidae</taxon>
        <taxon>Tortricinae</taxon>
        <taxon>Choristoneura</taxon>
    </lineage>
</organism>
<protein>
    <submittedName>
        <fullName evidence="1">Uncharacterized protein</fullName>
    </submittedName>
</protein>
<name>A0ACC0JVF7_CHOFU</name>
<evidence type="ECO:0000313" key="1">
    <source>
        <dbReference type="EMBL" id="KAI8427996.1"/>
    </source>
</evidence>
<dbReference type="EMBL" id="CM046103">
    <property type="protein sequence ID" value="KAI8427996.1"/>
    <property type="molecule type" value="Genomic_DNA"/>
</dbReference>